<dbReference type="EMBL" id="JBEWLZ010000013">
    <property type="protein sequence ID" value="MET1491603.1"/>
    <property type="molecule type" value="Genomic_DNA"/>
</dbReference>
<feature type="region of interest" description="Disordered" evidence="1">
    <location>
        <begin position="228"/>
        <end position="247"/>
    </location>
</feature>
<reference evidence="2 3" key="1">
    <citation type="submission" date="2024-07" db="EMBL/GenBank/DDBJ databases">
        <title>Uliginosibacterium paludis KCTC:42655.</title>
        <authorList>
            <person name="Kim M.K."/>
        </authorList>
    </citation>
    <scope>NUCLEOTIDE SEQUENCE [LARGE SCALE GENOMIC DNA]</scope>
    <source>
        <strain evidence="2 3">KCTC 42655</strain>
    </source>
</reference>
<organism evidence="2 3">
    <name type="scientific">Uliginosibacterium paludis</name>
    <dbReference type="NCBI Taxonomy" id="1615952"/>
    <lineage>
        <taxon>Bacteria</taxon>
        <taxon>Pseudomonadati</taxon>
        <taxon>Pseudomonadota</taxon>
        <taxon>Betaproteobacteria</taxon>
        <taxon>Rhodocyclales</taxon>
        <taxon>Zoogloeaceae</taxon>
        <taxon>Uliginosibacterium</taxon>
    </lineage>
</organism>
<dbReference type="RefSeq" id="WP_345929475.1">
    <property type="nucleotide sequence ID" value="NZ_JBDIVF010000010.1"/>
</dbReference>
<evidence type="ECO:0000256" key="1">
    <source>
        <dbReference type="SAM" id="MobiDB-lite"/>
    </source>
</evidence>
<keyword evidence="3" id="KW-1185">Reference proteome</keyword>
<protein>
    <submittedName>
        <fullName evidence="2">Phage terminase small subunit</fullName>
    </submittedName>
</protein>
<sequence length="247" mass="27327">MSRHALAHRHRVLAALAEEAGAESELTRANANEYELMLVKLDADRRRLKAVQSTERKVAVKRELLPAYRAWCEGVIASGSPRQDEVFMTVLIWTIDTGDFATALPMAQHAIAHDLALPDRFQRTTACLIAEEMAETAFKHEGAELAADAPQLLACAELVAEADMPDEVRAKLLKACGYALRARAERAEPSEHSAAEYFELRRQALECLTRALQLHDKCGVKKDIERLERELRQASPSPPDTAGPPPA</sequence>
<evidence type="ECO:0000313" key="3">
    <source>
        <dbReference type="Proteomes" id="UP001548590"/>
    </source>
</evidence>
<dbReference type="InterPro" id="IPR010270">
    <property type="entry name" value="Phage_P2_GpM"/>
</dbReference>
<name>A0ABV2CV07_9RHOO</name>
<proteinExistence type="predicted"/>
<comment type="caution">
    <text evidence="2">The sequence shown here is derived from an EMBL/GenBank/DDBJ whole genome shotgun (WGS) entry which is preliminary data.</text>
</comment>
<feature type="compositionally biased region" description="Pro residues" evidence="1">
    <location>
        <begin position="236"/>
        <end position="247"/>
    </location>
</feature>
<evidence type="ECO:0000313" key="2">
    <source>
        <dbReference type="EMBL" id="MET1491603.1"/>
    </source>
</evidence>
<gene>
    <name evidence="2" type="primary">gpM</name>
    <name evidence="2" type="ORF">ABVT11_17315</name>
</gene>
<accession>A0ABV2CV07</accession>
<dbReference type="Proteomes" id="UP001548590">
    <property type="component" value="Unassembled WGS sequence"/>
</dbReference>
<dbReference type="Pfam" id="PF05944">
    <property type="entry name" value="Phage_term_smal"/>
    <property type="match status" value="1"/>
</dbReference>